<dbReference type="InterPro" id="IPR006748">
    <property type="entry name" value="NH2Glyco/OHUrea_AB-resist_kin"/>
</dbReference>
<dbReference type="Pfam" id="PF04655">
    <property type="entry name" value="APH_6_hur"/>
    <property type="match status" value="1"/>
</dbReference>
<name>A0ABW5HHN6_9PSEU</name>
<accession>A0ABW5HHN6</accession>
<sequence>MRVVVPAGLATAVRRREGAAGEAWLRELPELVVAACARWRCQVAGSPVHGETALVLPVECPGQSAVLKISFPHQRCAAEAAALKHLDGAGAVRLLASSADSSTLLLEHAGPETLETVRAEEAAEIAGELARKLAVSAPAGMRSLASTSGSWLAQLDQQAVPGLLPEREVDQARELIADLADDRTGTMLHGDLHFGNVLRARREPWLAIDPAGWRGTAAFDAFTVVAKMKRAYDLNALITRFSQAAQTDPGLAARCCQARAVSAYLH</sequence>
<dbReference type="RefSeq" id="WP_378310467.1">
    <property type="nucleotide sequence ID" value="NZ_JBHUKS010000027.1"/>
</dbReference>
<dbReference type="SUPFAM" id="SSF56112">
    <property type="entry name" value="Protein kinase-like (PK-like)"/>
    <property type="match status" value="1"/>
</dbReference>
<organism evidence="1 2">
    <name type="scientific">Amycolatopsis silviterrae</name>
    <dbReference type="NCBI Taxonomy" id="1656914"/>
    <lineage>
        <taxon>Bacteria</taxon>
        <taxon>Bacillati</taxon>
        <taxon>Actinomycetota</taxon>
        <taxon>Actinomycetes</taxon>
        <taxon>Pseudonocardiales</taxon>
        <taxon>Pseudonocardiaceae</taxon>
        <taxon>Amycolatopsis</taxon>
    </lineage>
</organism>
<evidence type="ECO:0000313" key="1">
    <source>
        <dbReference type="EMBL" id="MFD2472632.1"/>
    </source>
</evidence>
<dbReference type="InterPro" id="IPR011009">
    <property type="entry name" value="Kinase-like_dom_sf"/>
</dbReference>
<protein>
    <submittedName>
        <fullName evidence="1">Aminoglycoside phosphotransferase family protein</fullName>
    </submittedName>
</protein>
<dbReference type="Gene3D" id="3.90.1200.10">
    <property type="match status" value="1"/>
</dbReference>
<proteinExistence type="predicted"/>
<dbReference type="Proteomes" id="UP001597483">
    <property type="component" value="Unassembled WGS sequence"/>
</dbReference>
<gene>
    <name evidence="1" type="ORF">ACFSVL_34910</name>
</gene>
<evidence type="ECO:0000313" key="2">
    <source>
        <dbReference type="Proteomes" id="UP001597483"/>
    </source>
</evidence>
<reference evidence="2" key="1">
    <citation type="journal article" date="2019" name="Int. J. Syst. Evol. Microbiol.">
        <title>The Global Catalogue of Microorganisms (GCM) 10K type strain sequencing project: providing services to taxonomists for standard genome sequencing and annotation.</title>
        <authorList>
            <consortium name="The Broad Institute Genomics Platform"/>
            <consortium name="The Broad Institute Genome Sequencing Center for Infectious Disease"/>
            <person name="Wu L."/>
            <person name="Ma J."/>
        </authorList>
    </citation>
    <scope>NUCLEOTIDE SEQUENCE [LARGE SCALE GENOMIC DNA]</scope>
    <source>
        <strain evidence="2">CGMCC 4.7641</strain>
    </source>
</reference>
<dbReference type="EMBL" id="JBHUKS010000027">
    <property type="protein sequence ID" value="MFD2472632.1"/>
    <property type="molecule type" value="Genomic_DNA"/>
</dbReference>
<keyword evidence="2" id="KW-1185">Reference proteome</keyword>
<comment type="caution">
    <text evidence="1">The sequence shown here is derived from an EMBL/GenBank/DDBJ whole genome shotgun (WGS) entry which is preliminary data.</text>
</comment>